<feature type="transmembrane region" description="Helical" evidence="9">
    <location>
        <begin position="745"/>
        <end position="764"/>
    </location>
</feature>
<feature type="transmembrane region" description="Helical" evidence="9">
    <location>
        <begin position="407"/>
        <end position="427"/>
    </location>
</feature>
<dbReference type="PANTHER" id="PTHR31942:SF74">
    <property type="entry name" value="MLO-LIKE PROTEIN 15"/>
    <property type="match status" value="1"/>
</dbReference>
<evidence type="ECO:0000256" key="1">
    <source>
        <dbReference type="ARBA" id="ARBA00004141"/>
    </source>
</evidence>
<dbReference type="EMBL" id="JAKOGI010001311">
    <property type="protein sequence ID" value="KAJ8426333.1"/>
    <property type="molecule type" value="Genomic_DNA"/>
</dbReference>
<comment type="subcellular location">
    <subcellularLocation>
        <location evidence="1">Membrane</location>
        <topology evidence="1">Multi-pass membrane protein</topology>
    </subcellularLocation>
</comment>
<keyword evidence="3 9" id="KW-0812">Transmembrane</keyword>
<keyword evidence="7" id="KW-0568">Pathogenesis-related protein</keyword>
<feature type="transmembrane region" description="Helical" evidence="9">
    <location>
        <begin position="489"/>
        <end position="506"/>
    </location>
</feature>
<evidence type="ECO:0000256" key="2">
    <source>
        <dbReference type="ARBA" id="ARBA00006574"/>
    </source>
</evidence>
<sequence length="906" mass="102628">MAGGEGGPSFDSTPSWIIGVVVLIIVSISLVVEKLLHHLGQAKLMLMGFVSLLLAVFQGSVQKKCIREDVAKHWLPCHSVGHEDNSTSNTATTHSTVFSKTGRKLLAEAASDFSCPAGKVPFISLDVLHRIHYLIFILAVVHVVTCTLTVVLGKVKINQWRKWEESIRIKNHFDGNGNGNNDRVIDLHSLTFFKDRFEGVDAHKRNYVISFFKHLCGIVTKADYEAMRMGFILTHFNGDYRFHFHKYMVYAYEADFKKVVSISWFLWLLAVMSLSFNVAGWHIYTWISIVPLVVSSTKHANMRLTLHNQMHKSTADLLLLIVGTKLEQVITDLAIYVAQRHTVIVGQVKIQPSDDYFWFKKPSIILQTIHIILFLNSFGIAIFIWTWTQFGFHSCIMGQAEYVYPRIVIMVLVQTICSYSTLPLYAIVTQKMGGGGGGISFEGTPSWIVGLIVFLIVGVSLIVEKLLHHLGVKLQRNEKKHLYEALAKIKDELMLMGFISLLLAFLQEKIAKLCMPELLLHFWLPCGFVPRKNRHNSPAHFQITSSGVLSNRGRHLLSAGGADSCSEGKVPFISLGVLHDLHHLIFILAVVHVITCTVTVLLGEVQISQWWKWEEDIRKKNQLADGNASTIFDANKTKVIDIRSLTFIRQRFEGVDANKRNYVSNFFKHLCGIVTQADYEAMRFGFILTHCHGNQRFNFHRYIVYAYEGDFEEVVSISWFLWLLVIVSLSLNVAVPVLPAAGWHIYMWMSTIALILLLVVGTKLQQVITELATHVAQRHTVIVGDMSIKPSDEYFWFQQPKIFLFFIHCVIFLNSYSLAIFFWVMFTFGFHSCAMGEANYVYPRIVIMVIIQAICSYSTLPLYAIVTQMGGSYNEEAMSRAACWSSPTAEPEEPTEKHAAVEMTSK</sequence>
<evidence type="ECO:0000256" key="5">
    <source>
        <dbReference type="ARBA" id="ARBA00022989"/>
    </source>
</evidence>
<name>A0A9Q1JN29_9CARY</name>
<gene>
    <name evidence="10" type="ORF">Cgig2_009369</name>
</gene>
<feature type="transmembrane region" description="Helical" evidence="9">
    <location>
        <begin position="719"/>
        <end position="739"/>
    </location>
</feature>
<evidence type="ECO:0000313" key="11">
    <source>
        <dbReference type="Proteomes" id="UP001153076"/>
    </source>
</evidence>
<evidence type="ECO:0000313" key="10">
    <source>
        <dbReference type="EMBL" id="KAJ8426333.1"/>
    </source>
</evidence>
<dbReference type="Proteomes" id="UP001153076">
    <property type="component" value="Unassembled WGS sequence"/>
</dbReference>
<comment type="similarity">
    <text evidence="2">Belongs to the MLO family.</text>
</comment>
<keyword evidence="5 9" id="KW-1133">Transmembrane helix</keyword>
<keyword evidence="4" id="KW-0611">Plant defense</keyword>
<dbReference type="GO" id="GO:0016020">
    <property type="term" value="C:membrane"/>
    <property type="evidence" value="ECO:0007669"/>
    <property type="project" value="UniProtKB-SubCell"/>
</dbReference>
<dbReference type="Pfam" id="PF03094">
    <property type="entry name" value="Mlo"/>
    <property type="match status" value="3"/>
</dbReference>
<dbReference type="AlphaFoldDB" id="A0A9Q1JN29"/>
<dbReference type="PANTHER" id="PTHR31942">
    <property type="entry name" value="MLO-LIKE PROTEIN 1"/>
    <property type="match status" value="1"/>
</dbReference>
<feature type="region of interest" description="Disordered" evidence="8">
    <location>
        <begin position="886"/>
        <end position="906"/>
    </location>
</feature>
<evidence type="ECO:0000256" key="3">
    <source>
        <dbReference type="ARBA" id="ARBA00022692"/>
    </source>
</evidence>
<dbReference type="InterPro" id="IPR004326">
    <property type="entry name" value="Mlo"/>
</dbReference>
<protein>
    <recommendedName>
        <fullName evidence="12">MLO-like protein</fullName>
    </recommendedName>
</protein>
<feature type="transmembrane region" description="Helical" evidence="9">
    <location>
        <begin position="44"/>
        <end position="61"/>
    </location>
</feature>
<evidence type="ECO:0000256" key="9">
    <source>
        <dbReference type="SAM" id="Phobius"/>
    </source>
</evidence>
<feature type="transmembrane region" description="Helical" evidence="9">
    <location>
        <begin position="264"/>
        <end position="284"/>
    </location>
</feature>
<reference evidence="10" key="1">
    <citation type="submission" date="2022-04" db="EMBL/GenBank/DDBJ databases">
        <title>Carnegiea gigantea Genome sequencing and assembly v2.</title>
        <authorList>
            <person name="Copetti D."/>
            <person name="Sanderson M.J."/>
            <person name="Burquez A."/>
            <person name="Wojciechowski M.F."/>
        </authorList>
    </citation>
    <scope>NUCLEOTIDE SEQUENCE</scope>
    <source>
        <strain evidence="10">SGP5-SGP5p</strain>
        <tissue evidence="10">Aerial part</tissue>
    </source>
</reference>
<feature type="transmembrane region" description="Helical" evidence="9">
    <location>
        <begin position="15"/>
        <end position="32"/>
    </location>
</feature>
<feature type="transmembrane region" description="Helical" evidence="9">
    <location>
        <begin position="447"/>
        <end position="468"/>
    </location>
</feature>
<evidence type="ECO:0000256" key="6">
    <source>
        <dbReference type="ARBA" id="ARBA00023136"/>
    </source>
</evidence>
<comment type="caution">
    <text evidence="10">The sequence shown here is derived from an EMBL/GenBank/DDBJ whole genome shotgun (WGS) entry which is preliminary data.</text>
</comment>
<proteinExistence type="inferred from homology"/>
<keyword evidence="11" id="KW-1185">Reference proteome</keyword>
<keyword evidence="6 9" id="KW-0472">Membrane</keyword>
<evidence type="ECO:0000256" key="8">
    <source>
        <dbReference type="SAM" id="MobiDB-lite"/>
    </source>
</evidence>
<organism evidence="10 11">
    <name type="scientific">Carnegiea gigantea</name>
    <dbReference type="NCBI Taxonomy" id="171969"/>
    <lineage>
        <taxon>Eukaryota</taxon>
        <taxon>Viridiplantae</taxon>
        <taxon>Streptophyta</taxon>
        <taxon>Embryophyta</taxon>
        <taxon>Tracheophyta</taxon>
        <taxon>Spermatophyta</taxon>
        <taxon>Magnoliopsida</taxon>
        <taxon>eudicotyledons</taxon>
        <taxon>Gunneridae</taxon>
        <taxon>Pentapetalae</taxon>
        <taxon>Caryophyllales</taxon>
        <taxon>Cactineae</taxon>
        <taxon>Cactaceae</taxon>
        <taxon>Cactoideae</taxon>
        <taxon>Echinocereeae</taxon>
        <taxon>Carnegiea</taxon>
    </lineage>
</organism>
<feature type="transmembrane region" description="Helical" evidence="9">
    <location>
        <begin position="581"/>
        <end position="602"/>
    </location>
</feature>
<feature type="compositionally biased region" description="Basic and acidic residues" evidence="8">
    <location>
        <begin position="894"/>
        <end position="906"/>
    </location>
</feature>
<evidence type="ECO:0000256" key="7">
    <source>
        <dbReference type="ARBA" id="ARBA00023265"/>
    </source>
</evidence>
<feature type="transmembrane region" description="Helical" evidence="9">
    <location>
        <begin position="845"/>
        <end position="866"/>
    </location>
</feature>
<evidence type="ECO:0000256" key="4">
    <source>
        <dbReference type="ARBA" id="ARBA00022821"/>
    </source>
</evidence>
<feature type="transmembrane region" description="Helical" evidence="9">
    <location>
        <begin position="802"/>
        <end position="825"/>
    </location>
</feature>
<dbReference type="OrthoDB" id="1388414at2759"/>
<dbReference type="GO" id="GO:0006952">
    <property type="term" value="P:defense response"/>
    <property type="evidence" value="ECO:0007669"/>
    <property type="project" value="UniProtKB-KW"/>
</dbReference>
<accession>A0A9Q1JN29</accession>
<evidence type="ECO:0008006" key="12">
    <source>
        <dbReference type="Google" id="ProtNLM"/>
    </source>
</evidence>
<feature type="transmembrane region" description="Helical" evidence="9">
    <location>
        <begin position="131"/>
        <end position="152"/>
    </location>
</feature>
<feature type="transmembrane region" description="Helical" evidence="9">
    <location>
        <begin position="364"/>
        <end position="387"/>
    </location>
</feature>